<dbReference type="Proteomes" id="UP000887565">
    <property type="component" value="Unplaced"/>
</dbReference>
<protein>
    <submittedName>
        <fullName evidence="2">Uncharacterized protein</fullName>
    </submittedName>
</protein>
<evidence type="ECO:0000313" key="1">
    <source>
        <dbReference type="Proteomes" id="UP000887565"/>
    </source>
</evidence>
<dbReference type="AlphaFoldDB" id="A0A915JB42"/>
<reference evidence="2" key="1">
    <citation type="submission" date="2022-11" db="UniProtKB">
        <authorList>
            <consortium name="WormBaseParasite"/>
        </authorList>
    </citation>
    <scope>IDENTIFICATION</scope>
</reference>
<keyword evidence="1" id="KW-1185">Reference proteome</keyword>
<accession>A0A915JB42</accession>
<name>A0A915JB42_ROMCU</name>
<sequence length="107" mass="12287">MKALLDKSDLQMEKHVSFMKIEHMLNDLVGFLNTHKHKVEIKGLANIMETEYTNLEPWIAVRWLSQSQSIQSVVKNLPLLIVYLENSSKDYPAAEGLFKKLSTVESL</sequence>
<evidence type="ECO:0000313" key="2">
    <source>
        <dbReference type="WBParaSite" id="nRc.2.0.1.t23713-RA"/>
    </source>
</evidence>
<proteinExistence type="predicted"/>
<dbReference type="WBParaSite" id="nRc.2.0.1.t23713-RA">
    <property type="protein sequence ID" value="nRc.2.0.1.t23713-RA"/>
    <property type="gene ID" value="nRc.2.0.1.g23713"/>
</dbReference>
<organism evidence="1 2">
    <name type="scientific">Romanomermis culicivorax</name>
    <name type="common">Nematode worm</name>
    <dbReference type="NCBI Taxonomy" id="13658"/>
    <lineage>
        <taxon>Eukaryota</taxon>
        <taxon>Metazoa</taxon>
        <taxon>Ecdysozoa</taxon>
        <taxon>Nematoda</taxon>
        <taxon>Enoplea</taxon>
        <taxon>Dorylaimia</taxon>
        <taxon>Mermithida</taxon>
        <taxon>Mermithoidea</taxon>
        <taxon>Mermithidae</taxon>
        <taxon>Romanomermis</taxon>
    </lineage>
</organism>